<dbReference type="RefSeq" id="WP_023886887.1">
    <property type="nucleotide sequence ID" value="NZ_LXSF01000008.1"/>
</dbReference>
<organism evidence="1 2">
    <name type="scientific">Eikenella corrodens</name>
    <dbReference type="NCBI Taxonomy" id="539"/>
    <lineage>
        <taxon>Bacteria</taxon>
        <taxon>Pseudomonadati</taxon>
        <taxon>Pseudomonadota</taxon>
        <taxon>Betaproteobacteria</taxon>
        <taxon>Neisseriales</taxon>
        <taxon>Neisseriaceae</taxon>
        <taxon>Eikenella</taxon>
    </lineage>
</organism>
<name>A0A1A9RB44_EIKCO</name>
<dbReference type="AlphaFoldDB" id="A0A1A9RB44"/>
<accession>A0A1A9RB44</accession>
<reference evidence="2" key="1">
    <citation type="submission" date="2016-05" db="EMBL/GenBank/DDBJ databases">
        <title>Draft genome of Corynebacterium afermentans subsp. afermentans LCDC 88199T.</title>
        <authorList>
            <person name="Bernier A.-M."/>
            <person name="Bernard K."/>
        </authorList>
    </citation>
    <scope>NUCLEOTIDE SEQUENCE [LARGE SCALE GENOMIC DNA]</scope>
    <source>
        <strain evidence="2">NML01-0328</strain>
    </source>
</reference>
<evidence type="ECO:0000313" key="2">
    <source>
        <dbReference type="Proteomes" id="UP000078003"/>
    </source>
</evidence>
<gene>
    <name evidence="1" type="ORF">A7P85_07375</name>
</gene>
<comment type="caution">
    <text evidence="1">The sequence shown here is derived from an EMBL/GenBank/DDBJ whole genome shotgun (WGS) entry which is preliminary data.</text>
</comment>
<protein>
    <submittedName>
        <fullName evidence="1">Uncharacterized protein</fullName>
    </submittedName>
</protein>
<sequence>MSPKAKKILIGGALALALLGWRGYDAVKTVKLKEFVEHYNVFINNENRFLTHLNERTDFGSVPEAVMMPVRHSAGFMANSDRGGCHSIPDDALLAECTSAFSEYHSVLQEVEKQGLDEARLKQVVERGARTHSIINQVAAKFPSRVQVQSN</sequence>
<dbReference type="Proteomes" id="UP000078003">
    <property type="component" value="Unassembled WGS sequence"/>
</dbReference>
<evidence type="ECO:0000313" key="1">
    <source>
        <dbReference type="EMBL" id="OAM16037.1"/>
    </source>
</evidence>
<proteinExistence type="predicted"/>
<dbReference type="EMBL" id="LXSF01000008">
    <property type="protein sequence ID" value="OAM16037.1"/>
    <property type="molecule type" value="Genomic_DNA"/>
</dbReference>